<protein>
    <submittedName>
        <fullName evidence="2">HET-domain-containing protein</fullName>
    </submittedName>
</protein>
<reference evidence="2" key="1">
    <citation type="journal article" date="2020" name="Stud. Mycol.">
        <title>101 Dothideomycetes genomes: a test case for predicting lifestyles and emergence of pathogens.</title>
        <authorList>
            <person name="Haridas S."/>
            <person name="Albert R."/>
            <person name="Binder M."/>
            <person name="Bloem J."/>
            <person name="Labutti K."/>
            <person name="Salamov A."/>
            <person name="Andreopoulos B."/>
            <person name="Baker S."/>
            <person name="Barry K."/>
            <person name="Bills G."/>
            <person name="Bluhm B."/>
            <person name="Cannon C."/>
            <person name="Castanera R."/>
            <person name="Culley D."/>
            <person name="Daum C."/>
            <person name="Ezra D."/>
            <person name="Gonzalez J."/>
            <person name="Henrissat B."/>
            <person name="Kuo A."/>
            <person name="Liang C."/>
            <person name="Lipzen A."/>
            <person name="Lutzoni F."/>
            <person name="Magnuson J."/>
            <person name="Mondo S."/>
            <person name="Nolan M."/>
            <person name="Ohm R."/>
            <person name="Pangilinan J."/>
            <person name="Park H.-J."/>
            <person name="Ramirez L."/>
            <person name="Alfaro M."/>
            <person name="Sun H."/>
            <person name="Tritt A."/>
            <person name="Yoshinaga Y."/>
            <person name="Zwiers L.-H."/>
            <person name="Turgeon B."/>
            <person name="Goodwin S."/>
            <person name="Spatafora J."/>
            <person name="Crous P."/>
            <person name="Grigoriev I."/>
        </authorList>
    </citation>
    <scope>NUCLEOTIDE SEQUENCE</scope>
    <source>
        <strain evidence="2">CBS 125425</strain>
    </source>
</reference>
<gene>
    <name evidence="2" type="ORF">EJ04DRAFT_392753</name>
</gene>
<evidence type="ECO:0000313" key="2">
    <source>
        <dbReference type="EMBL" id="KAF2734659.1"/>
    </source>
</evidence>
<comment type="caution">
    <text evidence="2">The sequence shown here is derived from an EMBL/GenBank/DDBJ whole genome shotgun (WGS) entry which is preliminary data.</text>
</comment>
<dbReference type="Proteomes" id="UP000799444">
    <property type="component" value="Unassembled WGS sequence"/>
</dbReference>
<dbReference type="AlphaFoldDB" id="A0A9P4R0U4"/>
<dbReference type="PANTHER" id="PTHR33112:SF10">
    <property type="entry name" value="TOL"/>
    <property type="match status" value="1"/>
</dbReference>
<dbReference type="InterPro" id="IPR010730">
    <property type="entry name" value="HET"/>
</dbReference>
<feature type="non-terminal residue" evidence="2">
    <location>
        <position position="1"/>
    </location>
</feature>
<dbReference type="PANTHER" id="PTHR33112">
    <property type="entry name" value="DOMAIN PROTEIN, PUTATIVE-RELATED"/>
    <property type="match status" value="1"/>
</dbReference>
<accession>A0A9P4R0U4</accession>
<feature type="non-terminal residue" evidence="2">
    <location>
        <position position="294"/>
    </location>
</feature>
<dbReference type="EMBL" id="ML996145">
    <property type="protein sequence ID" value="KAF2734659.1"/>
    <property type="molecule type" value="Genomic_DNA"/>
</dbReference>
<name>A0A9P4R0U4_9PLEO</name>
<keyword evidence="3" id="KW-1185">Reference proteome</keyword>
<dbReference type="Pfam" id="PF06985">
    <property type="entry name" value="HET"/>
    <property type="match status" value="1"/>
</dbReference>
<proteinExistence type="predicted"/>
<evidence type="ECO:0000313" key="3">
    <source>
        <dbReference type="Proteomes" id="UP000799444"/>
    </source>
</evidence>
<evidence type="ECO:0000259" key="1">
    <source>
        <dbReference type="Pfam" id="PF06985"/>
    </source>
</evidence>
<organism evidence="2 3">
    <name type="scientific">Polyplosphaeria fusca</name>
    <dbReference type="NCBI Taxonomy" id="682080"/>
    <lineage>
        <taxon>Eukaryota</taxon>
        <taxon>Fungi</taxon>
        <taxon>Dikarya</taxon>
        <taxon>Ascomycota</taxon>
        <taxon>Pezizomycotina</taxon>
        <taxon>Dothideomycetes</taxon>
        <taxon>Pleosporomycetidae</taxon>
        <taxon>Pleosporales</taxon>
        <taxon>Tetraplosphaeriaceae</taxon>
        <taxon>Polyplosphaeria</taxon>
    </lineage>
</organism>
<dbReference type="OrthoDB" id="5347061at2759"/>
<feature type="domain" description="Heterokaryon incompatibility" evidence="1">
    <location>
        <begin position="29"/>
        <end position="177"/>
    </location>
</feature>
<sequence>LPTRVLEISGSVESPSVRLIETEGRKAPYCALSHCWGKILLLTTTRANIGKHLSDIPFHTLPVTFRDAIILSQGIGIPYLWIDSLCIIQDDTQDWEHEAALMGNLYENATLVIAAAGSENSTKGLFVSARPKSDPLELPFSTAATREESFLTSIAPSAEDRPGEHSPLSTRAWVLQEWYLARRLVFFMPGGISWRCREIGLNERGVPRDLSLYSLEQRGDPSWLLILQEYSRRRLTKKSDRLVALQGVVSFVQRSRKATFHSGIWSDRIMEQLLWIVVERYEQGVLDLPSWSWA</sequence>